<comment type="cofactor">
    <cofactor evidence="1">
        <name>Mg(2+)</name>
        <dbReference type="ChEBI" id="CHEBI:18420"/>
    </cofactor>
</comment>
<dbReference type="PROSITE" id="PS51462">
    <property type="entry name" value="NUDIX"/>
    <property type="match status" value="1"/>
</dbReference>
<dbReference type="AlphaFoldDB" id="A0A2S7UX13"/>
<dbReference type="InterPro" id="IPR000086">
    <property type="entry name" value="NUDIX_hydrolase_dom"/>
</dbReference>
<name>A0A2S7UX13_9GAMM</name>
<sequence>MQLLKSTLHPDINDTSASTFTRRAARAIVLNGEDILLLYTKRYHDYTLPGGGVDEGETIEDGLVRELREETGAHSVTNVTEFGLYEEYRPWYKADFEIVHMLSYCFVCDIDDELLETQFESYEIQNGMTPVWVNIHQAIKHNEKTMQSSPKKGLSIVRETYLLKQIVERLL</sequence>
<dbReference type="InterPro" id="IPR020084">
    <property type="entry name" value="NUDIX_hydrolase_CS"/>
</dbReference>
<dbReference type="Proteomes" id="UP000239007">
    <property type="component" value="Unassembled WGS sequence"/>
</dbReference>
<gene>
    <name evidence="5" type="ORF">BTO11_13065</name>
</gene>
<evidence type="ECO:0000259" key="4">
    <source>
        <dbReference type="PROSITE" id="PS51462"/>
    </source>
</evidence>
<feature type="domain" description="Nudix hydrolase" evidence="4">
    <location>
        <begin position="20"/>
        <end position="159"/>
    </location>
</feature>
<dbReference type="Gene3D" id="3.90.79.10">
    <property type="entry name" value="Nucleoside Triphosphate Pyrophosphohydrolase"/>
    <property type="match status" value="1"/>
</dbReference>
<keyword evidence="6" id="KW-1185">Reference proteome</keyword>
<comment type="similarity">
    <text evidence="3">Belongs to the Nudix hydrolase family.</text>
</comment>
<dbReference type="PRINTS" id="PR00502">
    <property type="entry name" value="NUDIXFAMILY"/>
</dbReference>
<evidence type="ECO:0000256" key="2">
    <source>
        <dbReference type="ARBA" id="ARBA00022801"/>
    </source>
</evidence>
<dbReference type="OrthoDB" id="9804442at2"/>
<evidence type="ECO:0000313" key="6">
    <source>
        <dbReference type="Proteomes" id="UP000239007"/>
    </source>
</evidence>
<dbReference type="PANTHER" id="PTHR43046:SF15">
    <property type="entry name" value="MUTT_NUDIX FAMILY PROTEIN"/>
    <property type="match status" value="1"/>
</dbReference>
<accession>A0A2S7UX13</accession>
<proteinExistence type="inferred from homology"/>
<evidence type="ECO:0000313" key="5">
    <source>
        <dbReference type="EMBL" id="PQJ54487.1"/>
    </source>
</evidence>
<evidence type="ECO:0000256" key="3">
    <source>
        <dbReference type="RuleBase" id="RU003476"/>
    </source>
</evidence>
<reference evidence="5 6" key="1">
    <citation type="submission" date="2016-12" db="EMBL/GenBank/DDBJ databases">
        <title>Diversity of luminous bacteria.</title>
        <authorList>
            <person name="Yoshizawa S."/>
            <person name="Kogure K."/>
        </authorList>
    </citation>
    <scope>NUCLEOTIDE SEQUENCE [LARGE SCALE GENOMIC DNA]</scope>
    <source>
        <strain evidence="5 6">SA4-48</strain>
    </source>
</reference>
<evidence type="ECO:0000256" key="1">
    <source>
        <dbReference type="ARBA" id="ARBA00001946"/>
    </source>
</evidence>
<dbReference type="RefSeq" id="WP_105053008.1">
    <property type="nucleotide sequence ID" value="NZ_BMYG01000001.1"/>
</dbReference>
<dbReference type="PANTHER" id="PTHR43046">
    <property type="entry name" value="GDP-MANNOSE MANNOSYL HYDROLASE"/>
    <property type="match status" value="1"/>
</dbReference>
<dbReference type="CDD" id="cd02883">
    <property type="entry name" value="NUDIX_Hydrolase"/>
    <property type="match status" value="1"/>
</dbReference>
<keyword evidence="2 3" id="KW-0378">Hydrolase</keyword>
<dbReference type="InterPro" id="IPR015797">
    <property type="entry name" value="NUDIX_hydrolase-like_dom_sf"/>
</dbReference>
<protein>
    <submittedName>
        <fullName evidence="5">DNA mismatch repair protein MutT</fullName>
    </submittedName>
</protein>
<dbReference type="InterPro" id="IPR020476">
    <property type="entry name" value="Nudix_hydrolase"/>
</dbReference>
<organism evidence="5 6">
    <name type="scientific">Psychrosphaera saromensis</name>
    <dbReference type="NCBI Taxonomy" id="716813"/>
    <lineage>
        <taxon>Bacteria</taxon>
        <taxon>Pseudomonadati</taxon>
        <taxon>Pseudomonadota</taxon>
        <taxon>Gammaproteobacteria</taxon>
        <taxon>Alteromonadales</taxon>
        <taxon>Pseudoalteromonadaceae</taxon>
        <taxon>Psychrosphaera</taxon>
    </lineage>
</organism>
<dbReference type="PROSITE" id="PS00893">
    <property type="entry name" value="NUDIX_BOX"/>
    <property type="match status" value="1"/>
</dbReference>
<dbReference type="EMBL" id="MSCH01000003">
    <property type="protein sequence ID" value="PQJ54487.1"/>
    <property type="molecule type" value="Genomic_DNA"/>
</dbReference>
<dbReference type="SUPFAM" id="SSF55811">
    <property type="entry name" value="Nudix"/>
    <property type="match status" value="1"/>
</dbReference>
<dbReference type="Pfam" id="PF00293">
    <property type="entry name" value="NUDIX"/>
    <property type="match status" value="1"/>
</dbReference>
<dbReference type="GO" id="GO:0016787">
    <property type="term" value="F:hydrolase activity"/>
    <property type="evidence" value="ECO:0007669"/>
    <property type="project" value="UniProtKB-KW"/>
</dbReference>
<comment type="caution">
    <text evidence="5">The sequence shown here is derived from an EMBL/GenBank/DDBJ whole genome shotgun (WGS) entry which is preliminary data.</text>
</comment>